<dbReference type="Pfam" id="PF00075">
    <property type="entry name" value="RNase_H"/>
    <property type="match status" value="1"/>
</dbReference>
<dbReference type="EMBL" id="JAKEKT020000029">
    <property type="protein sequence ID" value="KAL1643145.1"/>
    <property type="molecule type" value="Genomic_DNA"/>
</dbReference>
<dbReference type="SUPFAM" id="SSF53098">
    <property type="entry name" value="Ribonuclease H-like"/>
    <property type="match status" value="1"/>
</dbReference>
<dbReference type="PROSITE" id="PS50879">
    <property type="entry name" value="RNASE_H_1"/>
    <property type="match status" value="1"/>
</dbReference>
<evidence type="ECO:0000313" key="2">
    <source>
        <dbReference type="EMBL" id="KAL1643145.1"/>
    </source>
</evidence>
<organism evidence="2 3">
    <name type="scientific">Diplodia intermedia</name>
    <dbReference type="NCBI Taxonomy" id="856260"/>
    <lineage>
        <taxon>Eukaryota</taxon>
        <taxon>Fungi</taxon>
        <taxon>Dikarya</taxon>
        <taxon>Ascomycota</taxon>
        <taxon>Pezizomycotina</taxon>
        <taxon>Dothideomycetes</taxon>
        <taxon>Dothideomycetes incertae sedis</taxon>
        <taxon>Botryosphaeriales</taxon>
        <taxon>Botryosphaeriaceae</taxon>
        <taxon>Diplodia</taxon>
    </lineage>
</organism>
<evidence type="ECO:0000313" key="3">
    <source>
        <dbReference type="Proteomes" id="UP001521184"/>
    </source>
</evidence>
<dbReference type="InterPro" id="IPR036397">
    <property type="entry name" value="RNaseH_sf"/>
</dbReference>
<dbReference type="InterPro" id="IPR012337">
    <property type="entry name" value="RNaseH-like_sf"/>
</dbReference>
<keyword evidence="3" id="KW-1185">Reference proteome</keyword>
<comment type="caution">
    <text evidence="2">The sequence shown here is derived from an EMBL/GenBank/DDBJ whole genome shotgun (WGS) entry which is preliminary data.</text>
</comment>
<dbReference type="Proteomes" id="UP001521184">
    <property type="component" value="Unassembled WGS sequence"/>
</dbReference>
<evidence type="ECO:0000259" key="1">
    <source>
        <dbReference type="PROSITE" id="PS50879"/>
    </source>
</evidence>
<dbReference type="Gene3D" id="3.30.420.10">
    <property type="entry name" value="Ribonuclease H-like superfamily/Ribonuclease H"/>
    <property type="match status" value="1"/>
</dbReference>
<name>A0ABR3TSI6_9PEZI</name>
<proteinExistence type="predicted"/>
<accession>A0ABR3TSI6</accession>
<feature type="domain" description="RNase H type-1" evidence="1">
    <location>
        <begin position="54"/>
        <end position="231"/>
    </location>
</feature>
<reference evidence="2 3" key="1">
    <citation type="journal article" date="2023" name="Plant Dis.">
        <title>First Report of Diplodia intermedia Causing Canker and Dieback Diseases on Apple Trees in Canada.</title>
        <authorList>
            <person name="Ellouze W."/>
            <person name="Ilyukhin E."/>
            <person name="Sulman M."/>
            <person name="Ali S."/>
        </authorList>
    </citation>
    <scope>NUCLEOTIDE SEQUENCE [LARGE SCALE GENOMIC DNA]</scope>
    <source>
        <strain evidence="2 3">M45-28</strain>
    </source>
</reference>
<dbReference type="InterPro" id="IPR002156">
    <property type="entry name" value="RNaseH_domain"/>
</dbReference>
<protein>
    <recommendedName>
        <fullName evidence="1">RNase H type-1 domain-containing protein</fullName>
    </recommendedName>
</protein>
<sequence length="259" mass="29389">MAKTQHYLYNRRGERAPANINYHVTRSGRVPATIIKESREDALAHAEKSCWPHPKGHVSFYADASKRDVKRSKATTSSGISKKTPRQFGTAVCVTWRPIPNDCDQWDRCVVKTFWLDDSNAAEVYAAFVAVHIAIDESAWDPEVHTVVIYTDSVALLMALEEFDRTDDGEWAVLYKESRIDVRELWKLADALDTLVHKCGKKVEMRWVPSHVAGESFGNWLADRYARKAAGEEARKMGSPSLGSQDYAAEEVTWYMHCH</sequence>
<gene>
    <name evidence="2" type="ORF">SLS58_005114</name>
</gene>